<dbReference type="Proteomes" id="UP000054516">
    <property type="component" value="Unassembled WGS sequence"/>
</dbReference>
<keyword evidence="2" id="KW-1185">Reference proteome</keyword>
<proteinExistence type="predicted"/>
<dbReference type="AlphaFoldDB" id="A0A1S8A9Q8"/>
<evidence type="ECO:0000313" key="1">
    <source>
        <dbReference type="EMBL" id="GAW26779.1"/>
    </source>
</evidence>
<evidence type="ECO:0000313" key="2">
    <source>
        <dbReference type="Proteomes" id="UP000054516"/>
    </source>
</evidence>
<reference evidence="1" key="1">
    <citation type="submission" date="2016-03" db="EMBL/GenBank/DDBJ databases">
        <title>Draft genome sequence of Rosellinia necatrix.</title>
        <authorList>
            <person name="Kanematsu S."/>
        </authorList>
    </citation>
    <scope>NUCLEOTIDE SEQUENCE [LARGE SCALE GENOMIC DNA]</scope>
    <source>
        <strain evidence="1">W97</strain>
    </source>
</reference>
<gene>
    <name evidence="1" type="ORF">SAMD00023353_4800890</name>
</gene>
<name>A0A1S8A9Q8_ROSNE</name>
<accession>A0A1S8A9Q8</accession>
<protein>
    <submittedName>
        <fullName evidence="1">Uncharacterized protein</fullName>
    </submittedName>
</protein>
<organism evidence="1">
    <name type="scientific">Rosellinia necatrix</name>
    <name type="common">White root-rot fungus</name>
    <dbReference type="NCBI Taxonomy" id="77044"/>
    <lineage>
        <taxon>Eukaryota</taxon>
        <taxon>Fungi</taxon>
        <taxon>Dikarya</taxon>
        <taxon>Ascomycota</taxon>
        <taxon>Pezizomycotina</taxon>
        <taxon>Sordariomycetes</taxon>
        <taxon>Xylariomycetidae</taxon>
        <taxon>Xylariales</taxon>
        <taxon>Xylariaceae</taxon>
        <taxon>Rosellinia</taxon>
    </lineage>
</organism>
<sequence>MMQYRCPKEEGRTAVYGSPVPSPAYMLDALAGDPALGGAVRIAQSRHLQTLTVVYRVRVDTAQFSVPNSLITLKHAWMIHYEERHRVLIAIVGASECGMPSTRRAPSVSHLRRVTIHHYTRIWFCLSQDLIWAIRRPNLISPIVGGAGGDALVRMLPDCFLVSPRTLSSFGALPETARHVLTQTVCGLGGDPGTTTYLVSAAWWAPISLFSAPLGSKYDSLTNSTWSGRVTYHAYRDIMCI</sequence>
<dbReference type="EMBL" id="DF977493">
    <property type="protein sequence ID" value="GAW26779.1"/>
    <property type="molecule type" value="Genomic_DNA"/>
</dbReference>